<evidence type="ECO:0000256" key="2">
    <source>
        <dbReference type="ARBA" id="ARBA00005695"/>
    </source>
</evidence>
<evidence type="ECO:0000259" key="6">
    <source>
        <dbReference type="Pfam" id="PF00496"/>
    </source>
</evidence>
<sequence>MNTRIQGGGRRTRAVRRTTSLVAVLALAGVTAAACGGSDDASGTPAADATPVAGGKLTYATIQEPGCLDPGYDPSTVTGVINRNIFDSLVSQTATGETKPWLATSWTVSPDGKTYRFSLRDGVRFHDGSAFDATAVKATFDHAVDPATKSLYAGALLSAYQETRVIDPRTAEVVLERPDATFLQSVGTPSLGIQSPASLRRSAEELCTKPVGSGAFTFVSWTKNRDLVLAKNTAYQWAPDAASHDGPAYLDGITFQFISDDTARFGALTSGQVQVVNNVPAANIRTLKANNSLQYLRADSPGLTFSLLLNPTREPLSDVRVRRALLRAVNLDELVTSVYFGEYRRAWSLLSPTTIGYDKSLEGTWKVDQALANRLLDEAGWTERDGDGFRTKDGKRLTVVWRTGAQLDRDSRGVVAQGVQADAKKVGIDLQYISEDVGTFSQHIFAADLDIWGGSYQRPDGDILRFAFASDQGITKGGGNLYGLNDATLDRLLNEASTTTDTAVRTKNWAEAQQYIIDNALAVPLTVGANLVGASEKVHGLRFEQSSNLAFFDTWLDPTK</sequence>
<dbReference type="Gene3D" id="3.40.190.10">
    <property type="entry name" value="Periplasmic binding protein-like II"/>
    <property type="match status" value="1"/>
</dbReference>
<feature type="signal peptide" evidence="5">
    <location>
        <begin position="1"/>
        <end position="33"/>
    </location>
</feature>
<evidence type="ECO:0000256" key="1">
    <source>
        <dbReference type="ARBA" id="ARBA00004196"/>
    </source>
</evidence>
<keyword evidence="3" id="KW-0813">Transport</keyword>
<name>A0A1S1QVL1_9ACTN</name>
<dbReference type="PANTHER" id="PTHR30290">
    <property type="entry name" value="PERIPLASMIC BINDING COMPONENT OF ABC TRANSPORTER"/>
    <property type="match status" value="1"/>
</dbReference>
<dbReference type="Gene3D" id="3.10.105.10">
    <property type="entry name" value="Dipeptide-binding Protein, Domain 3"/>
    <property type="match status" value="1"/>
</dbReference>
<comment type="similarity">
    <text evidence="2">Belongs to the bacterial solute-binding protein 5 family.</text>
</comment>
<evidence type="ECO:0000313" key="8">
    <source>
        <dbReference type="Proteomes" id="UP000179627"/>
    </source>
</evidence>
<dbReference type="GO" id="GO:0043190">
    <property type="term" value="C:ATP-binding cassette (ABC) transporter complex"/>
    <property type="evidence" value="ECO:0007669"/>
    <property type="project" value="InterPro"/>
</dbReference>
<reference evidence="8" key="1">
    <citation type="submission" date="2016-07" db="EMBL/GenBank/DDBJ databases">
        <title>Sequence Frankia sp. strain CcI1.17.</title>
        <authorList>
            <person name="Ghodhbane-Gtari F."/>
            <person name="Swanson E."/>
            <person name="Gueddou A."/>
            <person name="Morris K."/>
            <person name="Hezbri K."/>
            <person name="Ktari A."/>
            <person name="Nouioui I."/>
            <person name="Abebe-Akele F."/>
            <person name="Simpson S."/>
            <person name="Thomas K."/>
            <person name="Gtari M."/>
            <person name="Tisa L.S."/>
            <person name="Hurst S."/>
        </authorList>
    </citation>
    <scope>NUCLEOTIDE SEQUENCE [LARGE SCALE GENOMIC DNA]</scope>
    <source>
        <strain evidence="8">Cc1.17</strain>
    </source>
</reference>
<organism evidence="7 8">
    <name type="scientific">Parafrankia colletiae</name>
    <dbReference type="NCBI Taxonomy" id="573497"/>
    <lineage>
        <taxon>Bacteria</taxon>
        <taxon>Bacillati</taxon>
        <taxon>Actinomycetota</taxon>
        <taxon>Actinomycetes</taxon>
        <taxon>Frankiales</taxon>
        <taxon>Frankiaceae</taxon>
        <taxon>Parafrankia</taxon>
    </lineage>
</organism>
<dbReference type="InterPro" id="IPR039424">
    <property type="entry name" value="SBP_5"/>
</dbReference>
<evidence type="ECO:0000313" key="7">
    <source>
        <dbReference type="EMBL" id="OHV37636.1"/>
    </source>
</evidence>
<dbReference type="GO" id="GO:0015833">
    <property type="term" value="P:peptide transport"/>
    <property type="evidence" value="ECO:0007669"/>
    <property type="project" value="TreeGrafter"/>
</dbReference>
<comment type="subcellular location">
    <subcellularLocation>
        <location evidence="1">Cell envelope</location>
    </subcellularLocation>
</comment>
<comment type="caution">
    <text evidence="7">The sequence shown here is derived from an EMBL/GenBank/DDBJ whole genome shotgun (WGS) entry which is preliminary data.</text>
</comment>
<dbReference type="PROSITE" id="PS51257">
    <property type="entry name" value="PROKAR_LIPOPROTEIN"/>
    <property type="match status" value="1"/>
</dbReference>
<accession>A0A1S1QVL1</accession>
<dbReference type="GO" id="GO:0042597">
    <property type="term" value="C:periplasmic space"/>
    <property type="evidence" value="ECO:0007669"/>
    <property type="project" value="UniProtKB-ARBA"/>
</dbReference>
<proteinExistence type="inferred from homology"/>
<dbReference type="InterPro" id="IPR000914">
    <property type="entry name" value="SBP_5_dom"/>
</dbReference>
<dbReference type="AlphaFoldDB" id="A0A1S1QVL1"/>
<gene>
    <name evidence="7" type="ORF">CC117_16580</name>
</gene>
<dbReference type="SUPFAM" id="SSF53850">
    <property type="entry name" value="Periplasmic binding protein-like II"/>
    <property type="match status" value="1"/>
</dbReference>
<feature type="domain" description="Solute-binding protein family 5" evidence="6">
    <location>
        <begin position="98"/>
        <end position="469"/>
    </location>
</feature>
<dbReference type="PANTHER" id="PTHR30290:SF10">
    <property type="entry name" value="PERIPLASMIC OLIGOPEPTIDE-BINDING PROTEIN-RELATED"/>
    <property type="match status" value="1"/>
</dbReference>
<dbReference type="InterPro" id="IPR030678">
    <property type="entry name" value="Peptide/Ni-bd"/>
</dbReference>
<dbReference type="RefSeq" id="WP_071084495.1">
    <property type="nucleotide sequence ID" value="NZ_MBLM01000112.1"/>
</dbReference>
<keyword evidence="8" id="KW-1185">Reference proteome</keyword>
<dbReference type="OrthoDB" id="9046151at2"/>
<keyword evidence="4 5" id="KW-0732">Signal</keyword>
<evidence type="ECO:0000256" key="4">
    <source>
        <dbReference type="ARBA" id="ARBA00022729"/>
    </source>
</evidence>
<dbReference type="PIRSF" id="PIRSF002741">
    <property type="entry name" value="MppA"/>
    <property type="match status" value="1"/>
</dbReference>
<feature type="chain" id="PRO_5038455455" description="Solute-binding protein family 5 domain-containing protein" evidence="5">
    <location>
        <begin position="34"/>
        <end position="560"/>
    </location>
</feature>
<dbReference type="GO" id="GO:1904680">
    <property type="term" value="F:peptide transmembrane transporter activity"/>
    <property type="evidence" value="ECO:0007669"/>
    <property type="project" value="TreeGrafter"/>
</dbReference>
<evidence type="ECO:0000256" key="5">
    <source>
        <dbReference type="SAM" id="SignalP"/>
    </source>
</evidence>
<dbReference type="EMBL" id="MBLM01000112">
    <property type="protein sequence ID" value="OHV37636.1"/>
    <property type="molecule type" value="Genomic_DNA"/>
</dbReference>
<protein>
    <recommendedName>
        <fullName evidence="6">Solute-binding protein family 5 domain-containing protein</fullName>
    </recommendedName>
</protein>
<dbReference type="GO" id="GO:0030313">
    <property type="term" value="C:cell envelope"/>
    <property type="evidence" value="ECO:0007669"/>
    <property type="project" value="UniProtKB-SubCell"/>
</dbReference>
<dbReference type="Pfam" id="PF00496">
    <property type="entry name" value="SBP_bac_5"/>
    <property type="match status" value="1"/>
</dbReference>
<dbReference type="Proteomes" id="UP000179627">
    <property type="component" value="Unassembled WGS sequence"/>
</dbReference>
<evidence type="ECO:0000256" key="3">
    <source>
        <dbReference type="ARBA" id="ARBA00022448"/>
    </source>
</evidence>
<dbReference type="CDD" id="cd08492">
    <property type="entry name" value="PBP2_NikA_DppA_OppA_like_15"/>
    <property type="match status" value="1"/>
</dbReference>